<dbReference type="Pfam" id="PF09335">
    <property type="entry name" value="VTT_dom"/>
    <property type="match status" value="1"/>
</dbReference>
<evidence type="ECO:0000256" key="2">
    <source>
        <dbReference type="ARBA" id="ARBA00010792"/>
    </source>
</evidence>
<keyword evidence="3 7" id="KW-1003">Cell membrane</keyword>
<evidence type="ECO:0000256" key="7">
    <source>
        <dbReference type="RuleBase" id="RU367016"/>
    </source>
</evidence>
<keyword evidence="10" id="KW-1185">Reference proteome</keyword>
<evidence type="ECO:0000256" key="4">
    <source>
        <dbReference type="ARBA" id="ARBA00022692"/>
    </source>
</evidence>
<dbReference type="GO" id="GO:0005886">
    <property type="term" value="C:plasma membrane"/>
    <property type="evidence" value="ECO:0007669"/>
    <property type="project" value="UniProtKB-SubCell"/>
</dbReference>
<organism evidence="9 10">
    <name type="scientific">Jannaschia pohangensis</name>
    <dbReference type="NCBI Taxonomy" id="390807"/>
    <lineage>
        <taxon>Bacteria</taxon>
        <taxon>Pseudomonadati</taxon>
        <taxon>Pseudomonadota</taxon>
        <taxon>Alphaproteobacteria</taxon>
        <taxon>Rhodobacterales</taxon>
        <taxon>Roseobacteraceae</taxon>
        <taxon>Jannaschia</taxon>
    </lineage>
</organism>
<dbReference type="AlphaFoldDB" id="A0A1I3JBU3"/>
<proteinExistence type="inferred from homology"/>
<protein>
    <submittedName>
        <fullName evidence="9">Membrane protein DedA, SNARE-associated domain</fullName>
    </submittedName>
</protein>
<reference evidence="9 10" key="1">
    <citation type="submission" date="2016-10" db="EMBL/GenBank/DDBJ databases">
        <authorList>
            <person name="de Groot N.N."/>
        </authorList>
    </citation>
    <scope>NUCLEOTIDE SEQUENCE [LARGE SCALE GENOMIC DNA]</scope>
    <source>
        <strain evidence="9 10">DSM 19073</strain>
    </source>
</reference>
<evidence type="ECO:0000259" key="8">
    <source>
        <dbReference type="Pfam" id="PF09335"/>
    </source>
</evidence>
<sequence>MQAFADAVLSFLSANPNWLILIAFAMGFAETMVVIAIFVPATVVLVGMGALVSTGEIPFWPLFVGATFGAIGGSTTAWWLGWRFHEPVLASRPFRNRQKELDRARRALRKWGLWAVFVGHFLAPLRGPVFLLVGAAAMPIRRFLPVTAAGSVIWAYVTPKLGELGGRLAAWLF</sequence>
<dbReference type="RefSeq" id="WP_092778131.1">
    <property type="nucleotide sequence ID" value="NZ_FORA01000001.1"/>
</dbReference>
<comment type="subcellular location">
    <subcellularLocation>
        <location evidence="1 7">Cell membrane</location>
        <topology evidence="1 7">Multi-pass membrane protein</topology>
    </subcellularLocation>
</comment>
<evidence type="ECO:0000313" key="10">
    <source>
        <dbReference type="Proteomes" id="UP000199110"/>
    </source>
</evidence>
<dbReference type="PANTHER" id="PTHR30353:SF15">
    <property type="entry name" value="INNER MEMBRANE PROTEIN YABI"/>
    <property type="match status" value="1"/>
</dbReference>
<keyword evidence="5 7" id="KW-1133">Transmembrane helix</keyword>
<dbReference type="InterPro" id="IPR032816">
    <property type="entry name" value="VTT_dom"/>
</dbReference>
<keyword evidence="4 7" id="KW-0812">Transmembrane</keyword>
<dbReference type="EMBL" id="FORA01000001">
    <property type="protein sequence ID" value="SFI57458.1"/>
    <property type="molecule type" value="Genomic_DNA"/>
</dbReference>
<feature type="transmembrane region" description="Helical" evidence="7">
    <location>
        <begin position="59"/>
        <end position="80"/>
    </location>
</feature>
<name>A0A1I3JBU3_9RHOB</name>
<dbReference type="OrthoDB" id="9801622at2"/>
<dbReference type="InterPro" id="IPR032818">
    <property type="entry name" value="DedA-like"/>
</dbReference>
<accession>A0A1I3JBU3</accession>
<dbReference type="STRING" id="390807.SAMN04488095_1270"/>
<comment type="caution">
    <text evidence="7">Lacks conserved residue(s) required for the propagation of feature annotation.</text>
</comment>
<dbReference type="Proteomes" id="UP000199110">
    <property type="component" value="Unassembled WGS sequence"/>
</dbReference>
<keyword evidence="6 7" id="KW-0472">Membrane</keyword>
<evidence type="ECO:0000256" key="1">
    <source>
        <dbReference type="ARBA" id="ARBA00004651"/>
    </source>
</evidence>
<evidence type="ECO:0000256" key="3">
    <source>
        <dbReference type="ARBA" id="ARBA00022475"/>
    </source>
</evidence>
<evidence type="ECO:0000256" key="6">
    <source>
        <dbReference type="ARBA" id="ARBA00023136"/>
    </source>
</evidence>
<feature type="transmembrane region" description="Helical" evidence="7">
    <location>
        <begin position="111"/>
        <end position="133"/>
    </location>
</feature>
<evidence type="ECO:0000313" key="9">
    <source>
        <dbReference type="EMBL" id="SFI57458.1"/>
    </source>
</evidence>
<feature type="domain" description="VTT" evidence="8">
    <location>
        <begin position="39"/>
        <end position="159"/>
    </location>
</feature>
<comment type="similarity">
    <text evidence="2 7">Belongs to the DedA family.</text>
</comment>
<feature type="transmembrane region" description="Helical" evidence="7">
    <location>
        <begin position="18"/>
        <end position="47"/>
    </location>
</feature>
<dbReference type="PANTHER" id="PTHR30353">
    <property type="entry name" value="INNER MEMBRANE PROTEIN DEDA-RELATED"/>
    <property type="match status" value="1"/>
</dbReference>
<evidence type="ECO:0000256" key="5">
    <source>
        <dbReference type="ARBA" id="ARBA00022989"/>
    </source>
</evidence>
<gene>
    <name evidence="9" type="ORF">SAMN04488095_1270</name>
</gene>